<dbReference type="PANTHER" id="PTHR30508:SF6">
    <property type="entry name" value="UPF0051 PROTEIN MJ0034"/>
    <property type="match status" value="1"/>
</dbReference>
<gene>
    <name evidence="2" type="ORF">SAMN02983006_00782</name>
</gene>
<dbReference type="GO" id="GO:0016226">
    <property type="term" value="P:iron-sulfur cluster assembly"/>
    <property type="evidence" value="ECO:0007669"/>
    <property type="project" value="InterPro"/>
</dbReference>
<organism evidence="2 3">
    <name type="scientific">Halanaerobium salsuginis</name>
    <dbReference type="NCBI Taxonomy" id="29563"/>
    <lineage>
        <taxon>Bacteria</taxon>
        <taxon>Bacillati</taxon>
        <taxon>Bacillota</taxon>
        <taxon>Clostridia</taxon>
        <taxon>Halanaerobiales</taxon>
        <taxon>Halanaerobiaceae</taxon>
        <taxon>Halanaerobium</taxon>
    </lineage>
</organism>
<dbReference type="InterPro" id="IPR055346">
    <property type="entry name" value="Fe-S_cluster_assembly_SufBD"/>
</dbReference>
<reference evidence="2 3" key="1">
    <citation type="submission" date="2016-10" db="EMBL/GenBank/DDBJ databases">
        <authorList>
            <person name="de Groot N.N."/>
        </authorList>
    </citation>
    <scope>NUCLEOTIDE SEQUENCE [LARGE SCALE GENOMIC DNA]</scope>
    <source>
        <strain evidence="2 3">ATCC 51327</strain>
    </source>
</reference>
<dbReference type="OrthoDB" id="9782689at2"/>
<dbReference type="EMBL" id="FOTI01000007">
    <property type="protein sequence ID" value="SFL30513.1"/>
    <property type="molecule type" value="Genomic_DNA"/>
</dbReference>
<name>A0A1I4GLZ9_9FIRM</name>
<evidence type="ECO:0000259" key="1">
    <source>
        <dbReference type="Pfam" id="PF01458"/>
    </source>
</evidence>
<evidence type="ECO:0000313" key="3">
    <source>
        <dbReference type="Proteomes" id="UP000199006"/>
    </source>
</evidence>
<sequence>MNDYQMMVDAYKSAGGEDIFADSEVAHLVLERDQVLGKHGVEGLKVEADKISPGAVKVKITVKAGYKIKNPVHMCFGVLPKEGRQQIDMVVKIEKNAAVEVRADCVFPNAVQVQHIMDAVIEIEEGGSYIYKEHHFHGDHGGVEVIAKSDINLAARGQLVTKFDLLKGRVGKIDFDYEAVIAEAATVEMLARISAQADDQVKIREAAHLQGKDARGILDSKIALKENARADIYNELTADAAGAMGHVDCTEIIKDQAIARAVPIVDVRHPEAKITHEAAIGSVDSTQLQTLMARGLDEEAAADVIIQGLLND</sequence>
<accession>A0A1I4GLZ9</accession>
<dbReference type="InterPro" id="IPR037284">
    <property type="entry name" value="SUF_FeS_clus_asmbl_SufBD_sf"/>
</dbReference>
<feature type="domain" description="SUF system FeS cluster assembly SufBD core" evidence="1">
    <location>
        <begin position="86"/>
        <end position="308"/>
    </location>
</feature>
<dbReference type="STRING" id="29563.SAMN02983006_00782"/>
<dbReference type="PANTHER" id="PTHR30508">
    <property type="entry name" value="FES CLUSTER ASSEMBLY PROTEIN SUF"/>
    <property type="match status" value="1"/>
</dbReference>
<proteinExistence type="predicted"/>
<dbReference type="InterPro" id="IPR000825">
    <property type="entry name" value="SUF_FeS_clus_asmbl_SufBD_core"/>
</dbReference>
<dbReference type="AlphaFoldDB" id="A0A1I4GLZ9"/>
<evidence type="ECO:0000313" key="2">
    <source>
        <dbReference type="EMBL" id="SFL30513.1"/>
    </source>
</evidence>
<protein>
    <recommendedName>
        <fullName evidence="1">SUF system FeS cluster assembly SufBD core domain-containing protein</fullName>
    </recommendedName>
</protein>
<dbReference type="Proteomes" id="UP000199006">
    <property type="component" value="Unassembled WGS sequence"/>
</dbReference>
<dbReference type="SUPFAM" id="SSF101960">
    <property type="entry name" value="Stabilizer of iron transporter SufD"/>
    <property type="match status" value="1"/>
</dbReference>
<keyword evidence="3" id="KW-1185">Reference proteome</keyword>
<dbReference type="RefSeq" id="WP_089859975.1">
    <property type="nucleotide sequence ID" value="NZ_FOTI01000007.1"/>
</dbReference>
<dbReference type="Pfam" id="PF01458">
    <property type="entry name" value="SUFBD_core"/>
    <property type="match status" value="1"/>
</dbReference>